<reference evidence="3 4" key="1">
    <citation type="submission" date="2013-03" db="EMBL/GenBank/DDBJ databases">
        <authorList>
            <person name="Warren W."/>
            <person name="Wilson R.K."/>
        </authorList>
    </citation>
    <scope>NUCLEOTIDE SEQUENCE</scope>
</reference>
<proteinExistence type="predicted"/>
<dbReference type="InterPro" id="IPR051990">
    <property type="entry name" value="CCPG1/PBIP1"/>
</dbReference>
<dbReference type="PANTHER" id="PTHR28638">
    <property type="entry name" value="CELL CYCLE PROGRESSION PROTEIN 1"/>
    <property type="match status" value="1"/>
</dbReference>
<dbReference type="GeneTree" id="ENSGT00960000188193"/>
<dbReference type="VEuPathDB" id="HostDB:ENSMFAG00000039855"/>
<name>A0A2K5WY42_MACFA</name>
<feature type="compositionally biased region" description="Polar residues" evidence="2">
    <location>
        <begin position="121"/>
        <end position="135"/>
    </location>
</feature>
<keyword evidence="4" id="KW-1185">Reference proteome</keyword>
<protein>
    <recommendedName>
        <fullName evidence="5">PBX homeobox interacting protein 1</fullName>
    </recommendedName>
</protein>
<feature type="compositionally biased region" description="Polar residues" evidence="2">
    <location>
        <begin position="62"/>
        <end position="73"/>
    </location>
</feature>
<dbReference type="AlphaFoldDB" id="A0A2K5WY42"/>
<sequence length="155" mass="16085">MASCPDSDNSWVLAGSESLPVETLGPASRMDPESERALQAPHSPSKADGEELAGTMDGEGTLFQTESPQSGSILTEEAEVKDTLEDDVCGVESPGPGDTVVQGDLQETTVVTGLGPDTQDLEGQSPPQNLPSTPKSLPCAGPGPGQREDEWLPPM</sequence>
<dbReference type="PANTHER" id="PTHR28638:SF1">
    <property type="entry name" value="PRE-B-CELL LEUKEMIA TRANSCRIPTION FACTOR-INTERACTING PROTEIN 1"/>
    <property type="match status" value="1"/>
</dbReference>
<evidence type="ECO:0000256" key="1">
    <source>
        <dbReference type="ARBA" id="ARBA00023054"/>
    </source>
</evidence>
<dbReference type="GO" id="GO:0016020">
    <property type="term" value="C:membrane"/>
    <property type="evidence" value="ECO:0007669"/>
    <property type="project" value="TreeGrafter"/>
</dbReference>
<reference evidence="3" key="2">
    <citation type="submission" date="2025-08" db="UniProtKB">
        <authorList>
            <consortium name="Ensembl"/>
        </authorList>
    </citation>
    <scope>IDENTIFICATION</scope>
</reference>
<feature type="region of interest" description="Disordered" evidence="2">
    <location>
        <begin position="1"/>
        <end position="78"/>
    </location>
</feature>
<evidence type="ECO:0008006" key="5">
    <source>
        <dbReference type="Google" id="ProtNLM"/>
    </source>
</evidence>
<dbReference type="Proteomes" id="UP000233100">
    <property type="component" value="Chromosome 1"/>
</dbReference>
<reference evidence="3" key="3">
    <citation type="submission" date="2025-09" db="UniProtKB">
        <authorList>
            <consortium name="Ensembl"/>
        </authorList>
    </citation>
    <scope>IDENTIFICATION</scope>
</reference>
<feature type="compositionally biased region" description="Basic and acidic residues" evidence="2">
    <location>
        <begin position="146"/>
        <end position="155"/>
    </location>
</feature>
<accession>A0A2K5WY42</accession>
<evidence type="ECO:0000256" key="2">
    <source>
        <dbReference type="SAM" id="MobiDB-lite"/>
    </source>
</evidence>
<feature type="compositionally biased region" description="Polar residues" evidence="2">
    <location>
        <begin position="1"/>
        <end position="10"/>
    </location>
</feature>
<keyword evidence="1" id="KW-0175">Coiled coil</keyword>
<evidence type="ECO:0000313" key="3">
    <source>
        <dbReference type="Ensembl" id="ENSMFAP00000042159.2"/>
    </source>
</evidence>
<dbReference type="Ensembl" id="ENSMFAT00000016439.2">
    <property type="protein sequence ID" value="ENSMFAP00000042159.2"/>
    <property type="gene ID" value="ENSMFAG00000061019.1"/>
</dbReference>
<organism evidence="3 4">
    <name type="scientific">Macaca fascicularis</name>
    <name type="common">Crab-eating macaque</name>
    <name type="synonym">Cynomolgus monkey</name>
    <dbReference type="NCBI Taxonomy" id="9541"/>
    <lineage>
        <taxon>Eukaryota</taxon>
        <taxon>Metazoa</taxon>
        <taxon>Chordata</taxon>
        <taxon>Craniata</taxon>
        <taxon>Vertebrata</taxon>
        <taxon>Euteleostomi</taxon>
        <taxon>Mammalia</taxon>
        <taxon>Eutheria</taxon>
        <taxon>Euarchontoglires</taxon>
        <taxon>Primates</taxon>
        <taxon>Haplorrhini</taxon>
        <taxon>Catarrhini</taxon>
        <taxon>Cercopithecidae</taxon>
        <taxon>Cercopithecinae</taxon>
        <taxon>Macaca</taxon>
    </lineage>
</organism>
<feature type="region of interest" description="Disordered" evidence="2">
    <location>
        <begin position="111"/>
        <end position="155"/>
    </location>
</feature>
<evidence type="ECO:0000313" key="4">
    <source>
        <dbReference type="Proteomes" id="UP000233100"/>
    </source>
</evidence>